<evidence type="ECO:0000313" key="4">
    <source>
        <dbReference type="EMBL" id="GBN57761.1"/>
    </source>
</evidence>
<keyword evidence="5" id="KW-1185">Reference proteome</keyword>
<dbReference type="Proteomes" id="UP000499080">
    <property type="component" value="Unassembled WGS sequence"/>
</dbReference>
<protein>
    <submittedName>
        <fullName evidence="1">Uncharacterized protein</fullName>
    </submittedName>
</protein>
<evidence type="ECO:0000313" key="1">
    <source>
        <dbReference type="EMBL" id="GBN57715.1"/>
    </source>
</evidence>
<dbReference type="EMBL" id="BGPR01136396">
    <property type="protein sequence ID" value="GBN57756.1"/>
    <property type="molecule type" value="Genomic_DNA"/>
</dbReference>
<evidence type="ECO:0000313" key="3">
    <source>
        <dbReference type="EMBL" id="GBN57756.1"/>
    </source>
</evidence>
<sequence>MKSDKETINRPLKLIVTFSSQPSVRVVFASSPFATSLKAVPCCRRPVIEPVIVEYSENNCSTEFMTSFSSFSKLTSFHISTVELSENFLLQSTLLMDLTYRRRL</sequence>
<proteinExistence type="predicted"/>
<dbReference type="EMBL" id="BGPR01136386">
    <property type="protein sequence ID" value="GBN57738.1"/>
    <property type="molecule type" value="Genomic_DNA"/>
</dbReference>
<organism evidence="1 5">
    <name type="scientific">Araneus ventricosus</name>
    <name type="common">Orbweaver spider</name>
    <name type="synonym">Epeira ventricosa</name>
    <dbReference type="NCBI Taxonomy" id="182803"/>
    <lineage>
        <taxon>Eukaryota</taxon>
        <taxon>Metazoa</taxon>
        <taxon>Ecdysozoa</taxon>
        <taxon>Arthropoda</taxon>
        <taxon>Chelicerata</taxon>
        <taxon>Arachnida</taxon>
        <taxon>Araneae</taxon>
        <taxon>Araneomorphae</taxon>
        <taxon>Entelegynae</taxon>
        <taxon>Araneoidea</taxon>
        <taxon>Araneidae</taxon>
        <taxon>Araneus</taxon>
    </lineage>
</organism>
<evidence type="ECO:0000313" key="5">
    <source>
        <dbReference type="Proteomes" id="UP000499080"/>
    </source>
</evidence>
<comment type="caution">
    <text evidence="1">The sequence shown here is derived from an EMBL/GenBank/DDBJ whole genome shotgun (WGS) entry which is preliminary data.</text>
</comment>
<dbReference type="EMBL" id="BGPR01136378">
    <property type="protein sequence ID" value="GBN57715.1"/>
    <property type="molecule type" value="Genomic_DNA"/>
</dbReference>
<reference evidence="1 5" key="1">
    <citation type="journal article" date="2019" name="Sci. Rep.">
        <title>Orb-weaving spider Araneus ventricosus genome elucidates the spidroin gene catalogue.</title>
        <authorList>
            <person name="Kono N."/>
            <person name="Nakamura H."/>
            <person name="Ohtoshi R."/>
            <person name="Moran D.A.P."/>
            <person name="Shinohara A."/>
            <person name="Yoshida Y."/>
            <person name="Fujiwara M."/>
            <person name="Mori M."/>
            <person name="Tomita M."/>
            <person name="Arakawa K."/>
        </authorList>
    </citation>
    <scope>NUCLEOTIDE SEQUENCE [LARGE SCALE GENOMIC DNA]</scope>
</reference>
<gene>
    <name evidence="3" type="ORF">AVEN_151252_1</name>
    <name evidence="4" type="ORF">AVEN_168756_1</name>
    <name evidence="1" type="ORF">AVEN_256028_1</name>
    <name evidence="2" type="ORF">AVEN_86777_1</name>
</gene>
<dbReference type="EMBL" id="BGPR01136400">
    <property type="protein sequence ID" value="GBN57761.1"/>
    <property type="molecule type" value="Genomic_DNA"/>
</dbReference>
<evidence type="ECO:0000313" key="2">
    <source>
        <dbReference type="EMBL" id="GBN57738.1"/>
    </source>
</evidence>
<name>A0A4Y2Q0M6_ARAVE</name>
<accession>A0A4Y2Q0M6</accession>
<dbReference type="AlphaFoldDB" id="A0A4Y2Q0M6"/>